<feature type="transmembrane region" description="Helical" evidence="2">
    <location>
        <begin position="12"/>
        <end position="32"/>
    </location>
</feature>
<dbReference type="EMBL" id="JBHTIR010003030">
    <property type="protein sequence ID" value="MFD0854568.1"/>
    <property type="molecule type" value="Genomic_DNA"/>
</dbReference>
<evidence type="ECO:0000313" key="4">
    <source>
        <dbReference type="Proteomes" id="UP001597083"/>
    </source>
</evidence>
<keyword evidence="4" id="KW-1185">Reference proteome</keyword>
<organism evidence="3 4">
    <name type="scientific">Actinomadura adrarensis</name>
    <dbReference type="NCBI Taxonomy" id="1819600"/>
    <lineage>
        <taxon>Bacteria</taxon>
        <taxon>Bacillati</taxon>
        <taxon>Actinomycetota</taxon>
        <taxon>Actinomycetes</taxon>
        <taxon>Streptosporangiales</taxon>
        <taxon>Thermomonosporaceae</taxon>
        <taxon>Actinomadura</taxon>
    </lineage>
</organism>
<dbReference type="Proteomes" id="UP001597083">
    <property type="component" value="Unassembled WGS sequence"/>
</dbReference>
<sequence>AAGRPRVAGVRVMALAGILLSLITLVAGAWLLSKAAECGDESRYPDEESRRICVEREFPFAAEQTVDRFTEQPILDQPGLEQPGLDGPGLNEHGVDEHGVDEHGLNEHGPDERGLDQPGE</sequence>
<accession>A0ABW3CLG9</accession>
<comment type="caution">
    <text evidence="3">The sequence shown here is derived from an EMBL/GenBank/DDBJ whole genome shotgun (WGS) entry which is preliminary data.</text>
</comment>
<feature type="non-terminal residue" evidence="3">
    <location>
        <position position="1"/>
    </location>
</feature>
<evidence type="ECO:0000256" key="2">
    <source>
        <dbReference type="SAM" id="Phobius"/>
    </source>
</evidence>
<protein>
    <submittedName>
        <fullName evidence="3">Uncharacterized protein</fullName>
    </submittedName>
</protein>
<evidence type="ECO:0000313" key="3">
    <source>
        <dbReference type="EMBL" id="MFD0854568.1"/>
    </source>
</evidence>
<keyword evidence="2" id="KW-0812">Transmembrane</keyword>
<gene>
    <name evidence="3" type="ORF">ACFQ07_20190</name>
</gene>
<reference evidence="4" key="1">
    <citation type="journal article" date="2019" name="Int. J. Syst. Evol. Microbiol.">
        <title>The Global Catalogue of Microorganisms (GCM) 10K type strain sequencing project: providing services to taxonomists for standard genome sequencing and annotation.</title>
        <authorList>
            <consortium name="The Broad Institute Genomics Platform"/>
            <consortium name="The Broad Institute Genome Sequencing Center for Infectious Disease"/>
            <person name="Wu L."/>
            <person name="Ma J."/>
        </authorList>
    </citation>
    <scope>NUCLEOTIDE SEQUENCE [LARGE SCALE GENOMIC DNA]</scope>
    <source>
        <strain evidence="4">JCM 31696</strain>
    </source>
</reference>
<feature type="compositionally biased region" description="Basic and acidic residues" evidence="1">
    <location>
        <begin position="93"/>
        <end position="120"/>
    </location>
</feature>
<keyword evidence="2" id="KW-0472">Membrane</keyword>
<name>A0ABW3CLG9_9ACTN</name>
<evidence type="ECO:0000256" key="1">
    <source>
        <dbReference type="SAM" id="MobiDB-lite"/>
    </source>
</evidence>
<keyword evidence="2" id="KW-1133">Transmembrane helix</keyword>
<proteinExistence type="predicted"/>
<feature type="region of interest" description="Disordered" evidence="1">
    <location>
        <begin position="72"/>
        <end position="120"/>
    </location>
</feature>